<dbReference type="AlphaFoldDB" id="A0A7S4IFY4"/>
<dbReference type="Gene3D" id="1.25.10.10">
    <property type="entry name" value="Leucine-rich Repeat Variant"/>
    <property type="match status" value="1"/>
</dbReference>
<dbReference type="GO" id="GO:0016567">
    <property type="term" value="P:protein ubiquitination"/>
    <property type="evidence" value="ECO:0007669"/>
    <property type="project" value="TreeGrafter"/>
</dbReference>
<evidence type="ECO:0000256" key="4">
    <source>
        <dbReference type="PROSITE-ProRule" id="PRU00175"/>
    </source>
</evidence>
<evidence type="ECO:0000313" key="8">
    <source>
        <dbReference type="EMBL" id="CAE2228259.1"/>
    </source>
</evidence>
<evidence type="ECO:0000259" key="7">
    <source>
        <dbReference type="PROSITE" id="PS51157"/>
    </source>
</evidence>
<dbReference type="SUPFAM" id="SSF48371">
    <property type="entry name" value="ARM repeat"/>
    <property type="match status" value="1"/>
</dbReference>
<dbReference type="CDD" id="cd19671">
    <property type="entry name" value="UBR-box_UBR4_5_6_7"/>
    <property type="match status" value="1"/>
</dbReference>
<organism evidence="8">
    <name type="scientific">Vannella robusta</name>
    <dbReference type="NCBI Taxonomy" id="1487602"/>
    <lineage>
        <taxon>Eukaryota</taxon>
        <taxon>Amoebozoa</taxon>
        <taxon>Discosea</taxon>
        <taxon>Flabellinia</taxon>
        <taxon>Vannellidae</taxon>
        <taxon>Vannella</taxon>
    </lineage>
</organism>
<dbReference type="InterPro" id="IPR016024">
    <property type="entry name" value="ARM-type_fold"/>
</dbReference>
<dbReference type="PANTHER" id="PTHR46858:SF5">
    <property type="entry name" value="E3 UBIQUITIN-PROTEIN LIGASE APD1-RELATED"/>
    <property type="match status" value="1"/>
</dbReference>
<dbReference type="PROSITE" id="PS51157">
    <property type="entry name" value="ZF_UBR"/>
    <property type="match status" value="1"/>
</dbReference>
<evidence type="ECO:0000256" key="1">
    <source>
        <dbReference type="ARBA" id="ARBA00022723"/>
    </source>
</evidence>
<evidence type="ECO:0000256" key="5">
    <source>
        <dbReference type="PROSITE-ProRule" id="PRU00508"/>
    </source>
</evidence>
<reference evidence="8" key="1">
    <citation type="submission" date="2021-01" db="EMBL/GenBank/DDBJ databases">
        <authorList>
            <person name="Corre E."/>
            <person name="Pelletier E."/>
            <person name="Niang G."/>
            <person name="Scheremetjew M."/>
            <person name="Finn R."/>
            <person name="Kale V."/>
            <person name="Holt S."/>
            <person name="Cochrane G."/>
            <person name="Meng A."/>
            <person name="Brown T."/>
            <person name="Cohen L."/>
        </authorList>
    </citation>
    <scope>NUCLEOTIDE SEQUENCE</scope>
    <source>
        <strain evidence="8">DIVA3 518/3/11/1/6</strain>
    </source>
</reference>
<dbReference type="PROSITE" id="PS50089">
    <property type="entry name" value="ZF_RING_2"/>
    <property type="match status" value="1"/>
</dbReference>
<evidence type="ECO:0000256" key="3">
    <source>
        <dbReference type="ARBA" id="ARBA00022833"/>
    </source>
</evidence>
<dbReference type="InterPro" id="IPR001841">
    <property type="entry name" value="Znf_RING"/>
</dbReference>
<evidence type="ECO:0000259" key="6">
    <source>
        <dbReference type="PROSITE" id="PS50089"/>
    </source>
</evidence>
<feature type="zinc finger region" description="UBR-type" evidence="5">
    <location>
        <begin position="514"/>
        <end position="583"/>
    </location>
</feature>
<name>A0A7S4IFY4_9EUKA</name>
<evidence type="ECO:0000256" key="2">
    <source>
        <dbReference type="ARBA" id="ARBA00022771"/>
    </source>
</evidence>
<dbReference type="InterPro" id="IPR003126">
    <property type="entry name" value="Znf_UBR"/>
</dbReference>
<dbReference type="Pfam" id="PF02207">
    <property type="entry name" value="zf-UBR"/>
    <property type="match status" value="2"/>
</dbReference>
<accession>A0A7S4IFY4</accession>
<dbReference type="PANTHER" id="PTHR46858">
    <property type="entry name" value="OS05G0521000 PROTEIN"/>
    <property type="match status" value="1"/>
</dbReference>
<proteinExistence type="predicted"/>
<dbReference type="InterPro" id="IPR011989">
    <property type="entry name" value="ARM-like"/>
</dbReference>
<gene>
    <name evidence="8" type="ORF">VSP0166_LOCUS12029</name>
</gene>
<dbReference type="SMART" id="SM00396">
    <property type="entry name" value="ZnF_UBR1"/>
    <property type="match status" value="2"/>
</dbReference>
<protein>
    <submittedName>
        <fullName evidence="8">Uncharacterized protein</fullName>
    </submittedName>
</protein>
<keyword evidence="3" id="KW-0862">Zinc</keyword>
<keyword evidence="2 4" id="KW-0863">Zinc-finger</keyword>
<dbReference type="InterPro" id="IPR013083">
    <property type="entry name" value="Znf_RING/FYVE/PHD"/>
</dbReference>
<sequence length="669" mass="75950">MNQIEDFASSAVSYFSHQWTTLSTEDQMKVIQLMKPTESQNSLSNEFYAFGATLLHWMCDEFTANTYHENDTELCRQVTEFVSSLFTVTKGWTVLLPAATPLVGINEESTTWFITNVMSLSLLKENNSGTSNSCQDYLEALELHNLLTVLEYSAQYPQLMDIAYYLQENVKQLKRNVLDSQGSTEQYQKILEDLLESSSPSPSLFAQSSLILWSIAVISPLHLLQQFTKTPMLSLIAKVFANEKAASLHAAGLFAFSNVLRRLPELLHELPLEFFDMPKMVELLHKHPESIPAVCRLVLQLFNDPRFQKQFIEADGFYQISKVMEELSGHIQSSEVARESLCEALSILVFSARIPKLRLEIVGDALIPVVLNLLNLTRVEQIISQVLKFINFMSSENFARREMIDSRDIDSLSAIIDQKETYPQLSQSALDCYVRLGGLTKLCRVTISKEPEYQEFYRCRTCGIDKVCANCAEVCHRGHGLSNTQSGVMICECGTSPNCLIKERPTLRVQVPLQVCSFAFTGPNYTKQAWFFCKTCFRNEQKGVCTTCAYVCHKGHDIRFGSESGFYCDCRERYGVTCKCAQHIVVTPDNLPRFRKPRHITAPEEEEEEEDSEDDNTCIVCMDQPKDALFYKCGHIAACMDCACMLKQRNDPCVICRESIDSVVRTFYV</sequence>
<dbReference type="SUPFAM" id="SSF57850">
    <property type="entry name" value="RING/U-box"/>
    <property type="match status" value="1"/>
</dbReference>
<feature type="domain" description="RING-type" evidence="6">
    <location>
        <begin position="618"/>
        <end position="657"/>
    </location>
</feature>
<keyword evidence="1" id="KW-0479">Metal-binding</keyword>
<dbReference type="GO" id="GO:0061630">
    <property type="term" value="F:ubiquitin protein ligase activity"/>
    <property type="evidence" value="ECO:0007669"/>
    <property type="project" value="TreeGrafter"/>
</dbReference>
<dbReference type="EMBL" id="HBKP01016985">
    <property type="protein sequence ID" value="CAE2228259.1"/>
    <property type="molecule type" value="Transcribed_RNA"/>
</dbReference>
<dbReference type="Gene3D" id="3.30.40.10">
    <property type="entry name" value="Zinc/RING finger domain, C3HC4 (zinc finger)"/>
    <property type="match status" value="1"/>
</dbReference>
<dbReference type="GO" id="GO:0008270">
    <property type="term" value="F:zinc ion binding"/>
    <property type="evidence" value="ECO:0007669"/>
    <property type="project" value="UniProtKB-KW"/>
</dbReference>
<dbReference type="Pfam" id="PF13920">
    <property type="entry name" value="zf-C3HC4_3"/>
    <property type="match status" value="1"/>
</dbReference>
<feature type="domain" description="UBR-type" evidence="7">
    <location>
        <begin position="514"/>
        <end position="583"/>
    </location>
</feature>